<keyword evidence="2" id="KW-0472">Membrane</keyword>
<proteinExistence type="predicted"/>
<evidence type="ECO:0000313" key="4">
    <source>
        <dbReference type="Proteomes" id="UP001500320"/>
    </source>
</evidence>
<protein>
    <submittedName>
        <fullName evidence="3">Uncharacterized protein</fullName>
    </submittedName>
</protein>
<evidence type="ECO:0000256" key="1">
    <source>
        <dbReference type="SAM" id="MobiDB-lite"/>
    </source>
</evidence>
<comment type="caution">
    <text evidence="3">The sequence shown here is derived from an EMBL/GenBank/DDBJ whole genome shotgun (WGS) entry which is preliminary data.</text>
</comment>
<keyword evidence="4" id="KW-1185">Reference proteome</keyword>
<feature type="transmembrane region" description="Helical" evidence="2">
    <location>
        <begin position="31"/>
        <end position="55"/>
    </location>
</feature>
<sequence length="88" mass="9535">MQPDGAGGTPFGSRVGEFVFLYGDEFAQGTLTVVGLLVCLLLSLTLTASAVVVLLHPLLRRLPALHRQARSPAGRRAPERAPWWLGER</sequence>
<gene>
    <name evidence="3" type="ORF">GCM10010466_62670</name>
</gene>
<dbReference type="EMBL" id="BAAAUT010000078">
    <property type="protein sequence ID" value="GAA3163186.1"/>
    <property type="molecule type" value="Genomic_DNA"/>
</dbReference>
<dbReference type="RefSeq" id="WP_344865893.1">
    <property type="nucleotide sequence ID" value="NZ_BAAAUT010000078.1"/>
</dbReference>
<keyword evidence="2" id="KW-1133">Transmembrane helix</keyword>
<reference evidence="4" key="1">
    <citation type="journal article" date="2019" name="Int. J. Syst. Evol. Microbiol.">
        <title>The Global Catalogue of Microorganisms (GCM) 10K type strain sequencing project: providing services to taxonomists for standard genome sequencing and annotation.</title>
        <authorList>
            <consortium name="The Broad Institute Genomics Platform"/>
            <consortium name="The Broad Institute Genome Sequencing Center for Infectious Disease"/>
            <person name="Wu L."/>
            <person name="Ma J."/>
        </authorList>
    </citation>
    <scope>NUCLEOTIDE SEQUENCE [LARGE SCALE GENOMIC DNA]</scope>
    <source>
        <strain evidence="4">JCM 9373</strain>
    </source>
</reference>
<evidence type="ECO:0000313" key="3">
    <source>
        <dbReference type="EMBL" id="GAA3163186.1"/>
    </source>
</evidence>
<keyword evidence="2" id="KW-0812">Transmembrane</keyword>
<accession>A0ABP6P076</accession>
<organism evidence="3 4">
    <name type="scientific">Planomonospora alba</name>
    <dbReference type="NCBI Taxonomy" id="161354"/>
    <lineage>
        <taxon>Bacteria</taxon>
        <taxon>Bacillati</taxon>
        <taxon>Actinomycetota</taxon>
        <taxon>Actinomycetes</taxon>
        <taxon>Streptosporangiales</taxon>
        <taxon>Streptosporangiaceae</taxon>
        <taxon>Planomonospora</taxon>
    </lineage>
</organism>
<evidence type="ECO:0000256" key="2">
    <source>
        <dbReference type="SAM" id="Phobius"/>
    </source>
</evidence>
<feature type="region of interest" description="Disordered" evidence="1">
    <location>
        <begin position="69"/>
        <end position="88"/>
    </location>
</feature>
<name>A0ABP6P076_9ACTN</name>
<dbReference type="Proteomes" id="UP001500320">
    <property type="component" value="Unassembled WGS sequence"/>
</dbReference>